<dbReference type="PANTHER" id="PTHR11985:SF15">
    <property type="entry name" value="GLYCEROL-3-PHOSPHATE DEHYDROGENASE, MITOCHONDRIAL"/>
    <property type="match status" value="1"/>
</dbReference>
<dbReference type="InterPro" id="IPR031656">
    <property type="entry name" value="DAO_C"/>
</dbReference>
<dbReference type="SUPFAM" id="SSF54373">
    <property type="entry name" value="FAD-linked reductases, C-terminal domain"/>
    <property type="match status" value="1"/>
</dbReference>
<evidence type="ECO:0000256" key="2">
    <source>
        <dbReference type="ARBA" id="ARBA00007330"/>
    </source>
</evidence>
<dbReference type="KEGG" id="satk:SA2016_0156"/>
<dbReference type="InterPro" id="IPR000447">
    <property type="entry name" value="G3P_DH_FAD-dep"/>
</dbReference>
<dbReference type="Gene3D" id="3.30.9.10">
    <property type="entry name" value="D-Amino Acid Oxidase, subunit A, domain 2"/>
    <property type="match status" value="1"/>
</dbReference>
<feature type="domain" description="FAD dependent oxidoreductase" evidence="6">
    <location>
        <begin position="9"/>
        <end position="371"/>
    </location>
</feature>
<dbReference type="Proteomes" id="UP000070134">
    <property type="component" value="Chromosome"/>
</dbReference>
<dbReference type="InterPro" id="IPR038299">
    <property type="entry name" value="DAO_C_sf"/>
</dbReference>
<dbReference type="PATRIC" id="fig|37927.3.peg.160"/>
<organism evidence="8 9">
    <name type="scientific">Sinomonas atrocyanea</name>
    <dbReference type="NCBI Taxonomy" id="37927"/>
    <lineage>
        <taxon>Bacteria</taxon>
        <taxon>Bacillati</taxon>
        <taxon>Actinomycetota</taxon>
        <taxon>Actinomycetes</taxon>
        <taxon>Micrococcales</taxon>
        <taxon>Micrococcaceae</taxon>
        <taxon>Sinomonas</taxon>
    </lineage>
</organism>
<protein>
    <submittedName>
        <fullName evidence="8">FAD-dependent oxidoreductase</fullName>
    </submittedName>
</protein>
<proteinExistence type="inferred from homology"/>
<dbReference type="GO" id="GO:0046168">
    <property type="term" value="P:glycerol-3-phosphate catabolic process"/>
    <property type="evidence" value="ECO:0007669"/>
    <property type="project" value="TreeGrafter"/>
</dbReference>
<comment type="similarity">
    <text evidence="2">Belongs to the FAD-dependent glycerol-3-phosphate dehydrogenase family.</text>
</comment>
<accession>A0A126ZUM0</accession>
<name>A0A126ZUM0_9MICC</name>
<dbReference type="STRING" id="37927.SA2016_0156"/>
<dbReference type="InterPro" id="IPR036188">
    <property type="entry name" value="FAD/NAD-bd_sf"/>
</dbReference>
<evidence type="ECO:0000256" key="4">
    <source>
        <dbReference type="ARBA" id="ARBA00022827"/>
    </source>
</evidence>
<keyword evidence="9" id="KW-1185">Reference proteome</keyword>
<dbReference type="NCBIfam" id="NF008899">
    <property type="entry name" value="PRK12266.1"/>
    <property type="match status" value="1"/>
</dbReference>
<dbReference type="Pfam" id="PF01266">
    <property type="entry name" value="DAO"/>
    <property type="match status" value="1"/>
</dbReference>
<evidence type="ECO:0000259" key="7">
    <source>
        <dbReference type="Pfam" id="PF16901"/>
    </source>
</evidence>
<dbReference type="Gene3D" id="1.10.8.870">
    <property type="entry name" value="Alpha-glycerophosphate oxidase, cap domain"/>
    <property type="match status" value="1"/>
</dbReference>
<dbReference type="SUPFAM" id="SSF51905">
    <property type="entry name" value="FAD/NAD(P)-binding domain"/>
    <property type="match status" value="1"/>
</dbReference>
<gene>
    <name evidence="8" type="ORF">SA2016_0156</name>
</gene>
<sequence length="546" mass="59097">MEELAAPFDLIVVGGGINGLGIARDAAVRGLRVILLEQDDLCSGVSAWSGRLVHGGLRYLEHRDFPLVRESLRERERLFRLAPHLVKPLRLLMPMYSHSRRPAWLIRVGMYLYDALSFDKKTEGHEVLSAEATRRRFPGIADDGLRGAVVFTDGQVEYAERLCAEVAVAAAGAGAVIRTKARVEEPVMKAGRVAGVRFRDMLTGEMHEALAPVVFNVAGPWIDRIFRRGAPEQPRLNGGTKGSHLVVDPFPGAPSDVVYYESKTDGRLVLVIPWMGRYLIGTTDLRFDADPGEARCDADEMAYLLGEVNELIPEAHLTPDDVLFTYSGVRPLPYAPGVPEWRVPRSHILHDHAPDLPGLVTVVGGKLTTYRQLAQDAVDDVFKRLGRKSPACVTANLPLPGAAGNLEEARGHLLAGGLPAATADRLVALYGSRALDVVREAEGDSSLLAVLDPGTGAIAAELVFAVRHEFAKTLTDVLARRMLLAFEPDHGVPAVQEAAAILASQLGWDAERKASEIAAYFDWLSRLAVPGRAGAQADSALGGPVR</sequence>
<dbReference type="Gene3D" id="3.50.50.60">
    <property type="entry name" value="FAD/NAD(P)-binding domain"/>
    <property type="match status" value="1"/>
</dbReference>
<dbReference type="PROSITE" id="PS00978">
    <property type="entry name" value="FAD_G3PDH_2"/>
    <property type="match status" value="1"/>
</dbReference>
<feature type="domain" description="Alpha-glycerophosphate oxidase C-terminal" evidence="7">
    <location>
        <begin position="392"/>
        <end position="513"/>
    </location>
</feature>
<dbReference type="Pfam" id="PF16901">
    <property type="entry name" value="DAO_C"/>
    <property type="match status" value="1"/>
</dbReference>
<dbReference type="RefSeq" id="WP_066494322.1">
    <property type="nucleotide sequence ID" value="NZ_BJMO01000034.1"/>
</dbReference>
<comment type="cofactor">
    <cofactor evidence="1">
        <name>FAD</name>
        <dbReference type="ChEBI" id="CHEBI:57692"/>
    </cofactor>
</comment>
<dbReference type="OrthoDB" id="9766796at2"/>
<keyword evidence="3" id="KW-0285">Flavoprotein</keyword>
<dbReference type="PANTHER" id="PTHR11985">
    <property type="entry name" value="GLYCEROL-3-PHOSPHATE DEHYDROGENASE"/>
    <property type="match status" value="1"/>
</dbReference>
<evidence type="ECO:0000313" key="8">
    <source>
        <dbReference type="EMBL" id="AMM30858.1"/>
    </source>
</evidence>
<dbReference type="InterPro" id="IPR006076">
    <property type="entry name" value="FAD-dep_OxRdtase"/>
</dbReference>
<dbReference type="GO" id="GO:0004368">
    <property type="term" value="F:glycerol-3-phosphate dehydrogenase (quinone) activity"/>
    <property type="evidence" value="ECO:0007669"/>
    <property type="project" value="InterPro"/>
</dbReference>
<keyword evidence="4" id="KW-0274">FAD</keyword>
<evidence type="ECO:0000259" key="6">
    <source>
        <dbReference type="Pfam" id="PF01266"/>
    </source>
</evidence>
<dbReference type="AlphaFoldDB" id="A0A126ZUM0"/>
<evidence type="ECO:0000256" key="3">
    <source>
        <dbReference type="ARBA" id="ARBA00022630"/>
    </source>
</evidence>
<reference evidence="8 9" key="1">
    <citation type="submission" date="2016-02" db="EMBL/GenBank/DDBJ databases">
        <title>Complete genome of Sinomonas atrocyanea KCTC 3377.</title>
        <authorList>
            <person name="Kim K.M."/>
        </authorList>
    </citation>
    <scope>NUCLEOTIDE SEQUENCE [LARGE SCALE GENOMIC DNA]</scope>
    <source>
        <strain evidence="8 9">KCTC 3377</strain>
    </source>
</reference>
<evidence type="ECO:0000256" key="1">
    <source>
        <dbReference type="ARBA" id="ARBA00001974"/>
    </source>
</evidence>
<evidence type="ECO:0000313" key="9">
    <source>
        <dbReference type="Proteomes" id="UP000070134"/>
    </source>
</evidence>
<dbReference type="EMBL" id="CP014518">
    <property type="protein sequence ID" value="AMM30858.1"/>
    <property type="molecule type" value="Genomic_DNA"/>
</dbReference>
<keyword evidence="5" id="KW-0560">Oxidoreductase</keyword>
<dbReference type="PRINTS" id="PR01001">
    <property type="entry name" value="FADG3PDH"/>
</dbReference>
<evidence type="ECO:0000256" key="5">
    <source>
        <dbReference type="ARBA" id="ARBA00023002"/>
    </source>
</evidence>